<dbReference type="Pfam" id="PF06445">
    <property type="entry name" value="GyrI-like"/>
    <property type="match status" value="1"/>
</dbReference>
<dbReference type="GO" id="GO:0005737">
    <property type="term" value="C:cytoplasm"/>
    <property type="evidence" value="ECO:0007669"/>
    <property type="project" value="UniProtKB-SubCell"/>
</dbReference>
<dbReference type="GO" id="GO:0008657">
    <property type="term" value="F:DNA topoisomerase type II (double strand cut, ATP-hydrolyzing) inhibitor activity"/>
    <property type="evidence" value="ECO:0007669"/>
    <property type="project" value="UniProtKB-UniRule"/>
</dbReference>
<keyword evidence="2 3" id="KW-0346">Stress response</keyword>
<dbReference type="PATRIC" id="fig|1401659.3.peg.1481"/>
<dbReference type="HOGENOM" id="CLU_113664_3_2_6"/>
<evidence type="ECO:0000256" key="3">
    <source>
        <dbReference type="HAMAP-Rule" id="MF_01896"/>
    </source>
</evidence>
<dbReference type="NCBIfam" id="NF007451">
    <property type="entry name" value="PRK10016.1"/>
    <property type="match status" value="1"/>
</dbReference>
<reference evidence="5 6" key="1">
    <citation type="journal article" date="2014" name="Genome Announc.">
        <title>Complete Genome Sequence of Cronobacter sakazakii Strain CMCC 45402.</title>
        <authorList>
            <person name="Zhao Z."/>
            <person name="Wang L."/>
            <person name="Wang B."/>
            <person name="Liang H."/>
            <person name="Ye Q."/>
            <person name="Zeng M."/>
        </authorList>
    </citation>
    <scope>NUCLEOTIDE SEQUENCE [LARGE SCALE GENOMIC DNA]</scope>
    <source>
        <strain evidence="6">45402</strain>
    </source>
</reference>
<comment type="function">
    <text evidence="3">Inhibits the supercoiling activity of DNA gyrase. Acts by inhibiting DNA gyrase at an early step, prior to (or at the step of) binding of DNA by the gyrase. It protects cells against toxins that target DNA gyrase, by inhibiting activity of these toxins and reducing the formation of lethal double-strand breaks in the cell.</text>
</comment>
<dbReference type="PANTHER" id="PTHR40055">
    <property type="entry name" value="TRANSCRIPTIONAL REGULATOR YGIV-RELATED"/>
    <property type="match status" value="1"/>
</dbReference>
<dbReference type="InterPro" id="IPR010499">
    <property type="entry name" value="AraC_E-bd"/>
</dbReference>
<dbReference type="InterPro" id="IPR029442">
    <property type="entry name" value="GyrI-like"/>
</dbReference>
<dbReference type="PANTHER" id="PTHR40055:SF2">
    <property type="entry name" value="DNA GYRASE INHIBITOR"/>
    <property type="match status" value="1"/>
</dbReference>
<protein>
    <recommendedName>
        <fullName evidence="3">DNA gyrase inhibitor</fullName>
    </recommendedName>
</protein>
<feature type="domain" description="AraC effector-binding" evidence="4">
    <location>
        <begin position="17"/>
        <end position="169"/>
    </location>
</feature>
<dbReference type="AlphaFoldDB" id="V5TZ69"/>
<evidence type="ECO:0000313" key="5">
    <source>
        <dbReference type="EMBL" id="AHB69854.1"/>
    </source>
</evidence>
<evidence type="ECO:0000256" key="2">
    <source>
        <dbReference type="ARBA" id="ARBA00023016"/>
    </source>
</evidence>
<name>V5TZ69_9ENTR</name>
<comment type="similarity">
    <text evidence="3">Belongs to the DNA gyrase inhibitor family.</text>
</comment>
<accession>V5TZ69</accession>
<dbReference type="InterPro" id="IPR050908">
    <property type="entry name" value="SmbC-like"/>
</dbReference>
<dbReference type="Gene3D" id="3.20.80.10">
    <property type="entry name" value="Regulatory factor, effector binding domain"/>
    <property type="match status" value="1"/>
</dbReference>
<comment type="subcellular location">
    <subcellularLocation>
        <location evidence="3">Cytoplasm</location>
    </subcellularLocation>
</comment>
<proteinExistence type="inferred from homology"/>
<evidence type="ECO:0000256" key="1">
    <source>
        <dbReference type="ARBA" id="ARBA00022490"/>
    </source>
</evidence>
<dbReference type="EMBL" id="CP006731">
    <property type="protein sequence ID" value="AHB69854.1"/>
    <property type="molecule type" value="Genomic_DNA"/>
</dbReference>
<evidence type="ECO:0000313" key="6">
    <source>
        <dbReference type="Proteomes" id="UP000018545"/>
    </source>
</evidence>
<sequence length="173" mass="19990">MSAAHYTRYFEQRGVNMDYTIEHVLTRKIAGFHLVGPWEKTVPQGFEQLSLWVDNFHIQPQAWLAVYYDNPQQVAPEKLRADTVVEVPADFTLPENSVGVILTDLPGGQYAVARARVEDNDFGTPWLAFFTRLHQDVRYQMAARPCFEIYLNDGKREGYWEIDMYIPVQTSGE</sequence>
<dbReference type="SUPFAM" id="SSF55136">
    <property type="entry name" value="Probable bacterial effector-binding domain"/>
    <property type="match status" value="1"/>
</dbReference>
<dbReference type="HAMAP" id="MF_01896">
    <property type="entry name" value="DNA_gyrase_inhibitor"/>
    <property type="match status" value="1"/>
</dbReference>
<keyword evidence="1 3" id="KW-0963">Cytoplasm</keyword>
<dbReference type="InterPro" id="IPR024911">
    <property type="entry name" value="SmbC"/>
</dbReference>
<gene>
    <name evidence="3" type="primary">sbmC</name>
    <name evidence="5" type="ORF">P262_02105</name>
</gene>
<dbReference type="KEGG" id="csi:P262_02105"/>
<dbReference type="SMART" id="SM00871">
    <property type="entry name" value="AraC_E_bind"/>
    <property type="match status" value="1"/>
</dbReference>
<evidence type="ECO:0000259" key="4">
    <source>
        <dbReference type="SMART" id="SM00871"/>
    </source>
</evidence>
<comment type="subunit">
    <text evidence="3">Interacts with DNA gyrase.</text>
</comment>
<organism evidence="5 6">
    <name type="scientific">Cronobacter malonaticus</name>
    <dbReference type="NCBI Taxonomy" id="413503"/>
    <lineage>
        <taxon>Bacteria</taxon>
        <taxon>Pseudomonadati</taxon>
        <taxon>Pseudomonadota</taxon>
        <taxon>Gammaproteobacteria</taxon>
        <taxon>Enterobacterales</taxon>
        <taxon>Enterobacteriaceae</taxon>
        <taxon>Cronobacter</taxon>
    </lineage>
</organism>
<dbReference type="Proteomes" id="UP000018545">
    <property type="component" value="Chromosome"/>
</dbReference>
<dbReference type="InterPro" id="IPR011256">
    <property type="entry name" value="Reg_factor_effector_dom_sf"/>
</dbReference>